<reference evidence="1" key="1">
    <citation type="submission" date="2022-07" db="EMBL/GenBank/DDBJ databases">
        <title>Phylogenomic reconstructions and comparative analyses of Kickxellomycotina fungi.</title>
        <authorList>
            <person name="Reynolds N.K."/>
            <person name="Stajich J.E."/>
            <person name="Barry K."/>
            <person name="Grigoriev I.V."/>
            <person name="Crous P."/>
            <person name="Smith M.E."/>
        </authorList>
    </citation>
    <scope>NUCLEOTIDE SEQUENCE</scope>
    <source>
        <strain evidence="1">BCRC 34780</strain>
    </source>
</reference>
<name>A0ACC1L3E5_9FUNG</name>
<proteinExistence type="predicted"/>
<organism evidence="1 2">
    <name type="scientific">Coemansia helicoidea</name>
    <dbReference type="NCBI Taxonomy" id="1286919"/>
    <lineage>
        <taxon>Eukaryota</taxon>
        <taxon>Fungi</taxon>
        <taxon>Fungi incertae sedis</taxon>
        <taxon>Zoopagomycota</taxon>
        <taxon>Kickxellomycotina</taxon>
        <taxon>Kickxellomycetes</taxon>
        <taxon>Kickxellales</taxon>
        <taxon>Kickxellaceae</taxon>
        <taxon>Coemansia</taxon>
    </lineage>
</organism>
<gene>
    <name evidence="1" type="primary">COQ1_3</name>
    <name evidence="1" type="ORF">H4R21_003335</name>
</gene>
<evidence type="ECO:0000313" key="2">
    <source>
        <dbReference type="Proteomes" id="UP001140087"/>
    </source>
</evidence>
<protein>
    <submittedName>
        <fullName evidence="1">Coq1 putative hexaprenyl diphosphate synthase</fullName>
        <ecNumber evidence="1">2.5.1.75</ecNumber>
    </submittedName>
</protein>
<dbReference type="EC" id="2.5.1.75" evidence="1"/>
<evidence type="ECO:0000313" key="1">
    <source>
        <dbReference type="EMBL" id="KAJ2800030.1"/>
    </source>
</evidence>
<feature type="non-terminal residue" evidence="1">
    <location>
        <position position="281"/>
    </location>
</feature>
<accession>A0ACC1L3E5</accession>
<keyword evidence="2" id="KW-1185">Reference proteome</keyword>
<dbReference type="Proteomes" id="UP001140087">
    <property type="component" value="Unassembled WGS sequence"/>
</dbReference>
<sequence length="281" mass="29721">MATKVRSALGQLGAFARDVIGRPSETRPLGKLAVGAAKVAHFIESAATGLRAPLPGPQHHAVARLREPIRASSIQAPGAEASTGAAASAAAMPWSAALDRASEVVGNRECGSKPAGPTELVGSELSFITDNLARLLESGHPMLNTVSQYYFSASGKHVRPLLVMLIAQAASIGTRRAGQTSMLVGSDAGQVDYSLMDRTLSQNIDSDRESQSVNQLIASATRDSNGGRPYAPSVRLGLTILPTHRRLAEITELIHTSSLLHDDVIDHAETRRGLPAIQRRF</sequence>
<dbReference type="EMBL" id="JANBUN010001028">
    <property type="protein sequence ID" value="KAJ2800030.1"/>
    <property type="molecule type" value="Genomic_DNA"/>
</dbReference>
<keyword evidence="1" id="KW-0808">Transferase</keyword>
<comment type="caution">
    <text evidence="1">The sequence shown here is derived from an EMBL/GenBank/DDBJ whole genome shotgun (WGS) entry which is preliminary data.</text>
</comment>